<reference evidence="4 5" key="1">
    <citation type="submission" date="2020-10" db="EMBL/GenBank/DDBJ databases">
        <title>Phylogeny of dyella-like bacteria.</title>
        <authorList>
            <person name="Fu J."/>
        </authorList>
    </citation>
    <scope>NUCLEOTIDE SEQUENCE [LARGE SCALE GENOMIC DNA]</scope>
    <source>
        <strain evidence="4 5">THG-B117</strain>
    </source>
</reference>
<dbReference type="InterPro" id="IPR037049">
    <property type="entry name" value="DUF1214_C_sf"/>
</dbReference>
<dbReference type="InterPro" id="IPR010621">
    <property type="entry name" value="DUF1214"/>
</dbReference>
<evidence type="ECO:0000259" key="3">
    <source>
        <dbReference type="Pfam" id="PF06863"/>
    </source>
</evidence>
<feature type="signal peptide" evidence="1">
    <location>
        <begin position="1"/>
        <end position="24"/>
    </location>
</feature>
<name>A0ABS2JNE5_9GAMM</name>
<comment type="caution">
    <text evidence="4">The sequence shown here is derived from an EMBL/GenBank/DDBJ whole genome shotgun (WGS) entry which is preliminary data.</text>
</comment>
<evidence type="ECO:0000313" key="5">
    <source>
        <dbReference type="Proteomes" id="UP001430065"/>
    </source>
</evidence>
<evidence type="ECO:0000313" key="4">
    <source>
        <dbReference type="EMBL" id="MBM7119923.1"/>
    </source>
</evidence>
<accession>A0ABS2JNE5</accession>
<keyword evidence="5" id="KW-1185">Reference proteome</keyword>
<gene>
    <name evidence="4" type="ORF">ISP20_02015</name>
</gene>
<proteinExistence type="predicted"/>
<protein>
    <submittedName>
        <fullName evidence="4">DUF1254 domain-containing protein</fullName>
    </submittedName>
</protein>
<dbReference type="EMBL" id="JADIKC010000001">
    <property type="protein sequence ID" value="MBM7119923.1"/>
    <property type="molecule type" value="Genomic_DNA"/>
</dbReference>
<dbReference type="PANTHER" id="PTHR36509:SF2">
    <property type="entry name" value="BLL3101 PROTEIN"/>
    <property type="match status" value="1"/>
</dbReference>
<dbReference type="InterPro" id="IPR010679">
    <property type="entry name" value="DUF1254"/>
</dbReference>
<feature type="domain" description="DUF1254" evidence="3">
    <location>
        <begin position="62"/>
        <end position="186"/>
    </location>
</feature>
<dbReference type="Gene3D" id="2.60.40.1610">
    <property type="entry name" value="Domain of unknown function DUF1254"/>
    <property type="match status" value="1"/>
</dbReference>
<dbReference type="SUPFAM" id="SSF160935">
    <property type="entry name" value="VPA0735-like"/>
    <property type="match status" value="1"/>
</dbReference>
<evidence type="ECO:0000259" key="2">
    <source>
        <dbReference type="Pfam" id="PF06742"/>
    </source>
</evidence>
<sequence>MNAHPRSLSLILLASVAATAYAQAATPLPTDKDVSDSYIYLLSRLLVLNQEQADFANGFQWNQLVHRKVGEVDWPNPNLDVAYSEAWVAIDEKSCALVTVPKVKGRYYTVQFLNGWGETLANINERVYPQHPDGEFAVCLDGAQVQLPAATQRVNVSAKALRVLSRVELGANPDEAVALQKKFNIRASGHPALPEVPKTVRFDIEKLPGVEAFESATAALDSAADTNPGMDKLQASTRAVAKAIEDPAARQHVAQVIQQQAIPAIYKASPTLGDGTVKDGWALPTTIGVYGNNWLLRTLVNLGGIWANSYEEVIYYKAFVGPSGKPLNGDHSYALRFEKDQMPTLFATYFWSVIAVDSVHRRVLPNPQKRYLLSNFSPLKFDKDGSLTLYFGATPNGAPESNWIPTPKGTGYSLTFRFYRPKGAVADRSYFPPALKER</sequence>
<organism evidence="4 5">
    <name type="scientific">Dyella kyungheensis</name>
    <dbReference type="NCBI Taxonomy" id="1242174"/>
    <lineage>
        <taxon>Bacteria</taxon>
        <taxon>Pseudomonadati</taxon>
        <taxon>Pseudomonadota</taxon>
        <taxon>Gammaproteobacteria</taxon>
        <taxon>Lysobacterales</taxon>
        <taxon>Rhodanobacteraceae</taxon>
        <taxon>Dyella</taxon>
    </lineage>
</organism>
<feature type="chain" id="PRO_5046620812" evidence="1">
    <location>
        <begin position="25"/>
        <end position="438"/>
    </location>
</feature>
<dbReference type="Gene3D" id="2.60.120.600">
    <property type="entry name" value="Domain of unknown function DUF1214, C-terminal domain"/>
    <property type="match status" value="1"/>
</dbReference>
<dbReference type="InterPro" id="IPR037050">
    <property type="entry name" value="DUF1254_sf"/>
</dbReference>
<evidence type="ECO:0000256" key="1">
    <source>
        <dbReference type="SAM" id="SignalP"/>
    </source>
</evidence>
<dbReference type="PANTHER" id="PTHR36509">
    <property type="entry name" value="BLL3101 PROTEIN"/>
    <property type="match status" value="1"/>
</dbReference>
<dbReference type="Pfam" id="PF06863">
    <property type="entry name" value="DUF1254"/>
    <property type="match status" value="1"/>
</dbReference>
<dbReference type="Pfam" id="PF06742">
    <property type="entry name" value="DUF1214"/>
    <property type="match status" value="1"/>
</dbReference>
<keyword evidence="1" id="KW-0732">Signal</keyword>
<dbReference type="Proteomes" id="UP001430065">
    <property type="component" value="Unassembled WGS sequence"/>
</dbReference>
<feature type="domain" description="DUF1214" evidence="2">
    <location>
        <begin position="312"/>
        <end position="422"/>
    </location>
</feature>
<dbReference type="RefSeq" id="WP_204634380.1">
    <property type="nucleotide sequence ID" value="NZ_JADIKC010000001.1"/>
</dbReference>